<evidence type="ECO:0000256" key="1">
    <source>
        <dbReference type="ARBA" id="ARBA00022553"/>
    </source>
</evidence>
<gene>
    <name evidence="11" type="ORF">PV328_011389</name>
</gene>
<dbReference type="EMBL" id="JAQQBS010001425">
    <property type="protein sequence ID" value="KAK0157680.1"/>
    <property type="molecule type" value="Genomic_DNA"/>
</dbReference>
<dbReference type="FunFam" id="2.30.29.30:FF:000018">
    <property type="entry name" value="E3 SUMO-protein ligase RanBP2"/>
    <property type="match status" value="3"/>
</dbReference>
<evidence type="ECO:0000256" key="7">
    <source>
        <dbReference type="SAM" id="Coils"/>
    </source>
</evidence>
<feature type="coiled-coil region" evidence="7">
    <location>
        <begin position="912"/>
        <end position="946"/>
    </location>
</feature>
<feature type="domain" description="RanBD1" evidence="9">
    <location>
        <begin position="1259"/>
        <end position="1392"/>
    </location>
</feature>
<dbReference type="PANTHER" id="PTHR23138:SF87">
    <property type="entry name" value="E3 SUMO-PROTEIN LIGASE RANBP2"/>
    <property type="match status" value="1"/>
</dbReference>
<keyword evidence="7" id="KW-0175">Coiled coil</keyword>
<dbReference type="Gene3D" id="1.25.40.10">
    <property type="entry name" value="Tetratricopeptide repeat domain"/>
    <property type="match status" value="1"/>
</dbReference>
<dbReference type="SMART" id="SM00547">
    <property type="entry name" value="ZnF_RBZ"/>
    <property type="match status" value="2"/>
</dbReference>
<evidence type="ECO:0000313" key="12">
    <source>
        <dbReference type="Proteomes" id="UP001168990"/>
    </source>
</evidence>
<dbReference type="PROSITE" id="PS01358">
    <property type="entry name" value="ZF_RANBP2_1"/>
    <property type="match status" value="2"/>
</dbReference>
<keyword evidence="4" id="KW-0862">Zinc</keyword>
<feature type="domain" description="RanBD1" evidence="9">
    <location>
        <begin position="1981"/>
        <end position="2115"/>
    </location>
</feature>
<keyword evidence="6" id="KW-0802">TPR repeat</keyword>
<feature type="repeat" description="TPR" evidence="6">
    <location>
        <begin position="60"/>
        <end position="93"/>
    </location>
</feature>
<evidence type="ECO:0000256" key="2">
    <source>
        <dbReference type="ARBA" id="ARBA00022723"/>
    </source>
</evidence>
<dbReference type="PROSITE" id="PS50005">
    <property type="entry name" value="TPR"/>
    <property type="match status" value="1"/>
</dbReference>
<keyword evidence="12" id="KW-1185">Reference proteome</keyword>
<feature type="domain" description="RanBP2-type" evidence="10">
    <location>
        <begin position="1776"/>
        <end position="1805"/>
    </location>
</feature>
<dbReference type="InterPro" id="IPR019734">
    <property type="entry name" value="TPR_rpt"/>
</dbReference>
<dbReference type="FunFam" id="1.25.40.10:FF:000582">
    <property type="entry name" value="E3 SUMO-protein ligase RanBP2"/>
    <property type="match status" value="1"/>
</dbReference>
<evidence type="ECO:0000256" key="4">
    <source>
        <dbReference type="ARBA" id="ARBA00022833"/>
    </source>
</evidence>
<dbReference type="InterPro" id="IPR000156">
    <property type="entry name" value="Ran_bind_dom"/>
</dbReference>
<keyword evidence="1" id="KW-0597">Phosphoprotein</keyword>
<protein>
    <submittedName>
        <fullName evidence="11">Uncharacterized protein</fullName>
    </submittedName>
</protein>
<dbReference type="SUPFAM" id="SSF50729">
    <property type="entry name" value="PH domain-like"/>
    <property type="match status" value="4"/>
</dbReference>
<keyword evidence="3 5" id="KW-0863">Zinc-finger</keyword>
<dbReference type="SUPFAM" id="SSF90209">
    <property type="entry name" value="Ran binding protein zinc finger-like"/>
    <property type="match status" value="1"/>
</dbReference>
<feature type="region of interest" description="Disordered" evidence="8">
    <location>
        <begin position="2558"/>
        <end position="2598"/>
    </location>
</feature>
<evidence type="ECO:0000256" key="6">
    <source>
        <dbReference type="PROSITE-ProRule" id="PRU00339"/>
    </source>
</evidence>
<evidence type="ECO:0000256" key="3">
    <source>
        <dbReference type="ARBA" id="ARBA00022771"/>
    </source>
</evidence>
<dbReference type="InterPro" id="IPR045255">
    <property type="entry name" value="RanBP1-like"/>
</dbReference>
<dbReference type="GO" id="GO:0005737">
    <property type="term" value="C:cytoplasm"/>
    <property type="evidence" value="ECO:0007669"/>
    <property type="project" value="TreeGrafter"/>
</dbReference>
<dbReference type="Gene3D" id="2.30.29.30">
    <property type="entry name" value="Pleckstrin-homology domain (PH domain)/Phosphotyrosine-binding domain (PTB)"/>
    <property type="match status" value="5"/>
</dbReference>
<reference evidence="11" key="2">
    <citation type="submission" date="2023-03" db="EMBL/GenBank/DDBJ databases">
        <authorList>
            <person name="Inwood S.N."/>
            <person name="Skelly J.G."/>
            <person name="Guhlin J."/>
            <person name="Harrop T.W.R."/>
            <person name="Goldson S.G."/>
            <person name="Dearden P.K."/>
        </authorList>
    </citation>
    <scope>NUCLEOTIDE SEQUENCE</scope>
    <source>
        <strain evidence="11">Irish</strain>
        <tissue evidence="11">Whole body</tissue>
    </source>
</reference>
<dbReference type="PANTHER" id="PTHR23138">
    <property type="entry name" value="RAN BINDING PROTEIN"/>
    <property type="match status" value="1"/>
</dbReference>
<feature type="compositionally biased region" description="Polar residues" evidence="8">
    <location>
        <begin position="1099"/>
        <end position="1117"/>
    </location>
</feature>
<reference evidence="11" key="1">
    <citation type="journal article" date="2023" name="bioRxiv">
        <title>Scaffold-level genome assemblies of two parasitoid biocontrol wasps reveal the parthenogenesis mechanism and an associated novel virus.</title>
        <authorList>
            <person name="Inwood S."/>
            <person name="Skelly J."/>
            <person name="Guhlin J."/>
            <person name="Harrop T."/>
            <person name="Goldson S."/>
            <person name="Dearden P."/>
        </authorList>
    </citation>
    <scope>NUCLEOTIDE SEQUENCE</scope>
    <source>
        <strain evidence="11">Irish</strain>
        <tissue evidence="11">Whole body</tissue>
    </source>
</reference>
<dbReference type="SMART" id="SM00028">
    <property type="entry name" value="TPR"/>
    <property type="match status" value="2"/>
</dbReference>
<feature type="region of interest" description="Disordered" evidence="8">
    <location>
        <begin position="1084"/>
        <end position="1117"/>
    </location>
</feature>
<evidence type="ECO:0000256" key="8">
    <source>
        <dbReference type="SAM" id="MobiDB-lite"/>
    </source>
</evidence>
<dbReference type="SMART" id="SM00160">
    <property type="entry name" value="RanBD"/>
    <property type="match status" value="3"/>
</dbReference>
<evidence type="ECO:0000259" key="10">
    <source>
        <dbReference type="PROSITE" id="PS50199"/>
    </source>
</evidence>
<dbReference type="Pfam" id="PF00638">
    <property type="entry name" value="Ran_BP1"/>
    <property type="match status" value="4"/>
</dbReference>
<organism evidence="11 12">
    <name type="scientific">Microctonus aethiopoides</name>
    <dbReference type="NCBI Taxonomy" id="144406"/>
    <lineage>
        <taxon>Eukaryota</taxon>
        <taxon>Metazoa</taxon>
        <taxon>Ecdysozoa</taxon>
        <taxon>Arthropoda</taxon>
        <taxon>Hexapoda</taxon>
        <taxon>Insecta</taxon>
        <taxon>Pterygota</taxon>
        <taxon>Neoptera</taxon>
        <taxon>Endopterygota</taxon>
        <taxon>Hymenoptera</taxon>
        <taxon>Apocrita</taxon>
        <taxon>Ichneumonoidea</taxon>
        <taxon>Braconidae</taxon>
        <taxon>Euphorinae</taxon>
        <taxon>Microctonus</taxon>
    </lineage>
</organism>
<dbReference type="GO" id="GO:0008270">
    <property type="term" value="F:zinc ion binding"/>
    <property type="evidence" value="ECO:0007669"/>
    <property type="project" value="UniProtKB-KW"/>
</dbReference>
<dbReference type="InterPro" id="IPR036443">
    <property type="entry name" value="Znf_RanBP2_sf"/>
</dbReference>
<evidence type="ECO:0000259" key="9">
    <source>
        <dbReference type="PROSITE" id="PS50196"/>
    </source>
</evidence>
<comment type="caution">
    <text evidence="11">The sequence shown here is derived from an EMBL/GenBank/DDBJ whole genome shotgun (WGS) entry which is preliminary data.</text>
</comment>
<feature type="domain" description="RanBD1" evidence="9">
    <location>
        <begin position="2592"/>
        <end position="2728"/>
    </location>
</feature>
<evidence type="ECO:0000256" key="5">
    <source>
        <dbReference type="PROSITE-ProRule" id="PRU00322"/>
    </source>
</evidence>
<dbReference type="PROSITE" id="PS50199">
    <property type="entry name" value="ZF_RANBP2_2"/>
    <property type="match status" value="2"/>
</dbReference>
<sequence>MFKTKTSVDRHVQEVFKKVRDENERNLRCYHIAKLYYSVGDYESARRYLSSYLEVKNESAVAHKLLGQIYEALEQKESAFAQYKQSLELDGRQDDLVLKVCELLVDTDVGMDINRMKYWSDRASEKLPNHRIVFELKEKILTADKSNVNDDDLEALIKSELLARPSDIQLHVKLIKYYVKKNRLSDAFKHAIDVELTYLHRDNLIWYETLCDLLSKCKDIRQSKIPFWIIYMSSLERYVSLTLREHGNAINCTIQDATQALFNFDQSLTEAKQQNYLDNSIVSEQMFQHMWGQLNYHLACLLIRKVKREQKNWIEIGRLCSALLLGAIHSTPIDLSTSWAINLKEPLKGLVTLWNKEGSYRCSQAAHTLKDYGKDNPKRLMDKIDEYFNSTWRENIYRKIFNGKLHEQMINQSYFANSTLANPPLRLLSFTELKIYDEIAKEIYPSSLHHHVWLGIVNRPHYGENNSDNLTIDIYPNQYCHVFDNLQLSVFNLSQASPDTIGRLDIDAFLNATIYCAIEIVDEQQRSGFLSPDRMPTLPADLTNTICTSAQEKWWQYAYKIYSRDDNIDGDYSELRQEIQRGLEIVRCIGNHGLHINILVHLARLFYHRAELLRVIDKNHSDLIYLQLRYELYWSNAVPLLERLLKNNLIRMTTSKMFDYHGKNMTNGEMSSALDEGRLILAQKYLRNKEYEQAIDALQIIKSPEASYHQGEIYKILADELIGSQSRENLASSIKSQHIIMLTKARNCYYLTLDRLRSPGSNPNHPLNAELGNRIESIENDLKKIDPDLSRNDFNRHDYDVYSEESYSSTHSIDQNQSHNIIFNNSTLGNISTPQRIASHRTPKQLITPRNHHHHHHQHQTHDAIELSRSRIQNEARPSPERLDAQLRQLIYSKDNMLTIMMDQIKTLVDSNKSLVDSNKQLDGKLEELRKEFANFRIETQQKRRERSTNNIDEQFTTDDDYINFASMNNSGLNQPPSIPQIPNNLFAQAQQRNPYSPLVYPQAAPPSLANYYPTGLPFNDPHQQHLQSLYPHGVYPMPPMYPRSQIDQTLAGIPKIPDMIQQGMLQQSLFHSHLMNHLTDFGNTTQQQQQQQLQQQQSHLGQPLSMQMTGGNITQNESINIPPISSMPSTIIKDAPVNKIPPVNVVITTSDTLPTNTSGINQPTLSVTVPPQHRNVGVIQNNSMNNEQIMPHNYQISMPSHATIPTTVYLPPLSTSITDTIAQTQEKNMNTLNTSGASAGSHNNSVDVPEVEYDPIPGFVPVIPLPDEVVVRTGEEDEETLFCARAKLFRFADKEWKDRGVGNVKLLRSNDGKVRLLMRREQVLKICANHLLTPDMNLQAMNNNDKAWIWVANDFADEEVKLEKLCIKFKLVEEAQAFKVSFDKAKQMISTTPVKANLEINKDKNNQSIDKISMKNDDDKSQLVVGGFLFKSPPIIQQTAVNNDEKLNKTQDDLPSTKATSKPSPFAGFSFVKTDSTSSKIISTTTTATTTSTNIFSFVKTTTSSSGIFDTQKSTSFTTTTQTTTGTISSSPFDLSKNVEQTSLRRPHNVTSVKSTVPISGTVRDDGKAVLYENIVTLLSKNNDNGDWNERGIGSLFILLDIKTGKLNVLIWNNERSKAYCNILITKSNEFTSITAPNYVCWKSQELNKSGKYENYAILFNEINDAEEFRKIIDNCQRIMTGDEISMENIHQIDKQVTITEQNTTVTSTSNSSFGLAFKPPPGSWECSSCYTQNKADVKNCVACTAPMPSAKSVEPTQSSQSNNQKPLSELFKPQADSWECKMCYIRNTNANDCCVACNSPNDNKQSGKSSSTGVTDLTKSKSSGGFGISNSGASSTFTFGIPKDTSQNTTTSTFSFGIQPVNQQINKDSTAGGFTFKAPGVDDKQISNDNQTKQLNFGGFGQLTKSNDKEFSFGSGQKLESTSSTVSGSFTFGTPGKNFDFQFQTKSPIKSPGAAAGGVTTGGAGDVSEDEVAESEDIYFPPVIPLPDKIEVKTGEEDEEVLYSHRAKLFRFDSNTKEWKERGLGDIKLLRHCDTKKLRLVMRRDHTLKLCLNHVVNLDLEITSKDDKTWVWNAADFSEGEIEYVHLACRFKTSEIAGEFKKSVESAIADVKLNETKINDDTNSSKSVIKSSATTPIQDLQVVYELKVSPEEKDAALKLQLPENFYSYKLKDDCPGCLGCNEPDHPLFDEKNKDENPTTPINIKLEPPKLTPKQSIQPDLKSSINFGSSINNQPLSAPVFGTQPIFSSNITKDHNKSTEKSNFVFGPTSAQAKSNAVNNLFDKFSVCSPTENKTKTISDTTSIFGKSIFGGSSQTSLFGGSAYKSDSSTTTAATTTTTTTTPFSNFGGSNVAATYTFGAATKDTPPSFSKLAESSSVNVNTSLPATTTVSTTLFKTSSSDSSPALNSGMNFMSSGFGLNQSPSIFDGVKPSSKSLFGGSTNQSDSTTVTTTVTSTFPIASGGLFSSGTNTTPTFGSLSSPIFGGNIFNNTTSTFGTLAVTAKTNDNTSSKTEESPFLNTDNITTFSTLAAASAQPVGFKTDPNFSFAGAGQSVFGSRTPASVASGKSSNQKSTGDDEDDDNNENEDYDPHYEPIIPLPDAVEVRTGEEDEEKIFCHRAKLYRYEVKSKEWKERGTGEMKLLYHPQQFTYRLLLRREQVHKVVCNLLLTPEIEFQPLKTSDRSWMWAGMNYTDDQYEIEKLAVKFKSPELAIEFKNAIDKAQNELCERQNNSQSLDRSEIEEYRNYRVEDDAGEGENDEDEQDSLMFERQAVLSYLDNDDNTWKTFGPGQLKMVYDSDIFGARIIFEVIPGELSSSSVITVESQVEIDGCDCTWTAIDCLVDSPIRRTFKASFTMVNHAQEMYINFKDGHECAKQADISESAYFEDQDES</sequence>
<accession>A0AA39EXY4</accession>
<name>A0AA39EXY4_9HYME</name>
<proteinExistence type="predicted"/>
<feature type="compositionally biased region" description="Acidic residues" evidence="8">
    <location>
        <begin position="2577"/>
        <end position="2588"/>
    </location>
</feature>
<dbReference type="InterPro" id="IPR001876">
    <property type="entry name" value="Znf_RanBP2"/>
</dbReference>
<dbReference type="Gene3D" id="4.10.1060.10">
    <property type="entry name" value="Zinc finger, RanBP2-type"/>
    <property type="match status" value="2"/>
</dbReference>
<feature type="domain" description="RanBP2-type" evidence="10">
    <location>
        <begin position="1722"/>
        <end position="1751"/>
    </location>
</feature>
<dbReference type="Proteomes" id="UP001168990">
    <property type="component" value="Unassembled WGS sequence"/>
</dbReference>
<feature type="region of interest" description="Disordered" evidence="8">
    <location>
        <begin position="1804"/>
        <end position="1823"/>
    </location>
</feature>
<dbReference type="Pfam" id="PF00641">
    <property type="entry name" value="Zn_ribbon_RanBP"/>
    <property type="match status" value="1"/>
</dbReference>
<evidence type="ECO:0000313" key="11">
    <source>
        <dbReference type="EMBL" id="KAK0157680.1"/>
    </source>
</evidence>
<dbReference type="InterPro" id="IPR011993">
    <property type="entry name" value="PH-like_dom_sf"/>
</dbReference>
<dbReference type="GO" id="GO:0005096">
    <property type="term" value="F:GTPase activator activity"/>
    <property type="evidence" value="ECO:0007669"/>
    <property type="project" value="TreeGrafter"/>
</dbReference>
<feature type="compositionally biased region" description="Low complexity" evidence="8">
    <location>
        <begin position="1087"/>
        <end position="1098"/>
    </location>
</feature>
<dbReference type="GO" id="GO:0005643">
    <property type="term" value="C:nuclear pore"/>
    <property type="evidence" value="ECO:0007669"/>
    <property type="project" value="TreeGrafter"/>
</dbReference>
<keyword evidence="2" id="KW-0479">Metal-binding</keyword>
<dbReference type="PROSITE" id="PS50196">
    <property type="entry name" value="RANBD1"/>
    <property type="match status" value="4"/>
</dbReference>
<dbReference type="SUPFAM" id="SSF48452">
    <property type="entry name" value="TPR-like"/>
    <property type="match status" value="1"/>
</dbReference>
<feature type="domain" description="RanBD1" evidence="9">
    <location>
        <begin position="1566"/>
        <end position="1683"/>
    </location>
</feature>
<feature type="compositionally biased region" description="Polar residues" evidence="8">
    <location>
        <begin position="2558"/>
        <end position="2574"/>
    </location>
</feature>
<dbReference type="InterPro" id="IPR011990">
    <property type="entry name" value="TPR-like_helical_dom_sf"/>
</dbReference>
<feature type="region of interest" description="Disordered" evidence="8">
    <location>
        <begin position="2190"/>
        <end position="2218"/>
    </location>
</feature>